<dbReference type="RefSeq" id="WP_413281295.1">
    <property type="nucleotide sequence ID" value="NZ_JBHFNT010000288.1"/>
</dbReference>
<dbReference type="Gene3D" id="3.60.21.10">
    <property type="match status" value="1"/>
</dbReference>
<keyword evidence="3" id="KW-1185">Reference proteome</keyword>
<dbReference type="SUPFAM" id="SSF56300">
    <property type="entry name" value="Metallo-dependent phosphatases"/>
    <property type="match status" value="1"/>
</dbReference>
<accession>A0ABV4WV66</accession>
<organism evidence="2 3">
    <name type="scientific">Floridaenema evergladense BLCC-F167</name>
    <dbReference type="NCBI Taxonomy" id="3153639"/>
    <lineage>
        <taxon>Bacteria</taxon>
        <taxon>Bacillati</taxon>
        <taxon>Cyanobacteriota</taxon>
        <taxon>Cyanophyceae</taxon>
        <taxon>Oscillatoriophycideae</taxon>
        <taxon>Aerosakkonematales</taxon>
        <taxon>Aerosakkonemataceae</taxon>
        <taxon>Floridanema</taxon>
        <taxon>Floridanema evergladense</taxon>
    </lineage>
</organism>
<evidence type="ECO:0000313" key="3">
    <source>
        <dbReference type="Proteomes" id="UP001576780"/>
    </source>
</evidence>
<proteinExistence type="predicted"/>
<evidence type="ECO:0000313" key="2">
    <source>
        <dbReference type="EMBL" id="MFB2839007.1"/>
    </source>
</evidence>
<dbReference type="PANTHER" id="PTHR31302:SF0">
    <property type="entry name" value="TRANSMEMBRANE PROTEIN WITH METALLOPHOSPHOESTERASE DOMAIN"/>
    <property type="match status" value="1"/>
</dbReference>
<dbReference type="EMBL" id="JBHFNT010000288">
    <property type="protein sequence ID" value="MFB2839007.1"/>
    <property type="molecule type" value="Genomic_DNA"/>
</dbReference>
<feature type="domain" description="Calcineurin-like phosphoesterase" evidence="1">
    <location>
        <begin position="29"/>
        <end position="191"/>
    </location>
</feature>
<dbReference type="InterPro" id="IPR004843">
    <property type="entry name" value="Calcineurin-like_PHP"/>
</dbReference>
<sequence length="278" mass="31497">MYRLLTGRLKLERLTVPIANLPPSLQGTKIVQLSDFHYDGFCLSEALLAEAIATSNQIQPDLIFLTGDYVTSDPAAIHKLILRLKHLTSRYGIYAVLGNHDIYFSHSKPTIIRALTSIDIHALWNQIVYPFGSELAIVGFADLRSYQFNPGAIMPLIDSKIPRIVLAHNPDTAEQLQSWRVDLQLSGHTHGGQIIIPKLGPLPGLLPEIYRFLPQPLRQHLPYARKKSYKVFQHWEWSQGLHQVGKNLLYVNRGLGTYLPGRLFCRPEITVIKLVARR</sequence>
<comment type="caution">
    <text evidence="2">The sequence shown here is derived from an EMBL/GenBank/DDBJ whole genome shotgun (WGS) entry which is preliminary data.</text>
</comment>
<name>A0ABV4WV66_9CYAN</name>
<protein>
    <submittedName>
        <fullName evidence="2">Metallophosphoesterase</fullName>
    </submittedName>
</protein>
<dbReference type="Proteomes" id="UP001576780">
    <property type="component" value="Unassembled WGS sequence"/>
</dbReference>
<dbReference type="Pfam" id="PF00149">
    <property type="entry name" value="Metallophos"/>
    <property type="match status" value="1"/>
</dbReference>
<reference evidence="2 3" key="1">
    <citation type="submission" date="2024-09" db="EMBL/GenBank/DDBJ databases">
        <title>Floridaenema gen nov. (Aerosakkonemataceae, Aerosakkonematales ord. nov., Cyanobacteria) from benthic tropical and subtropical fresh waters, with the description of four new species.</title>
        <authorList>
            <person name="Moretto J.A."/>
            <person name="Berthold D.E."/>
            <person name="Lefler F.W."/>
            <person name="Huang I.-S."/>
            <person name="Laughinghouse H. IV."/>
        </authorList>
    </citation>
    <scope>NUCLEOTIDE SEQUENCE [LARGE SCALE GENOMIC DNA]</scope>
    <source>
        <strain evidence="2 3">BLCC-F167</strain>
    </source>
</reference>
<dbReference type="CDD" id="cd07385">
    <property type="entry name" value="MPP_YkuE_C"/>
    <property type="match status" value="1"/>
</dbReference>
<dbReference type="InterPro" id="IPR029052">
    <property type="entry name" value="Metallo-depent_PP-like"/>
</dbReference>
<evidence type="ECO:0000259" key="1">
    <source>
        <dbReference type="Pfam" id="PF00149"/>
    </source>
</evidence>
<dbReference type="PANTHER" id="PTHR31302">
    <property type="entry name" value="TRANSMEMBRANE PROTEIN WITH METALLOPHOSPHOESTERASE DOMAIN-RELATED"/>
    <property type="match status" value="1"/>
</dbReference>
<gene>
    <name evidence="2" type="ORF">ACE1CA_31335</name>
</gene>
<dbReference type="InterPro" id="IPR051158">
    <property type="entry name" value="Metallophosphoesterase_sf"/>
</dbReference>